<feature type="transmembrane region" description="Helical" evidence="5">
    <location>
        <begin position="341"/>
        <end position="363"/>
    </location>
</feature>
<evidence type="ECO:0000256" key="4">
    <source>
        <dbReference type="ARBA" id="ARBA00023136"/>
    </source>
</evidence>
<organism evidence="6 7">
    <name type="scientific">Penicillium olsonii</name>
    <dbReference type="NCBI Taxonomy" id="99116"/>
    <lineage>
        <taxon>Eukaryota</taxon>
        <taxon>Fungi</taxon>
        <taxon>Dikarya</taxon>
        <taxon>Ascomycota</taxon>
        <taxon>Pezizomycotina</taxon>
        <taxon>Eurotiomycetes</taxon>
        <taxon>Eurotiomycetidae</taxon>
        <taxon>Eurotiales</taxon>
        <taxon>Aspergillaceae</taxon>
        <taxon>Penicillium</taxon>
    </lineage>
</organism>
<feature type="transmembrane region" description="Helical" evidence="5">
    <location>
        <begin position="135"/>
        <end position="153"/>
    </location>
</feature>
<evidence type="ECO:0000256" key="2">
    <source>
        <dbReference type="ARBA" id="ARBA00022692"/>
    </source>
</evidence>
<evidence type="ECO:0000256" key="3">
    <source>
        <dbReference type="ARBA" id="ARBA00022989"/>
    </source>
</evidence>
<dbReference type="GO" id="GO:0022857">
    <property type="term" value="F:transmembrane transporter activity"/>
    <property type="evidence" value="ECO:0007669"/>
    <property type="project" value="InterPro"/>
</dbReference>
<gene>
    <name evidence="6" type="ORF">POLS_LOCUS3120</name>
</gene>
<dbReference type="PANTHER" id="PTHR23501:SF107">
    <property type="entry name" value="TRANSPORTER, PUTATIVE (AFU_ORTHOLOGUE AFUA_7G04730)-RELATED"/>
    <property type="match status" value="1"/>
</dbReference>
<keyword evidence="2 5" id="KW-0812">Transmembrane</keyword>
<evidence type="ECO:0000313" key="7">
    <source>
        <dbReference type="Proteomes" id="UP001153618"/>
    </source>
</evidence>
<keyword evidence="3 5" id="KW-1133">Transmembrane helix</keyword>
<comment type="caution">
    <text evidence="6">The sequence shown here is derived from an EMBL/GenBank/DDBJ whole genome shotgun (WGS) entry which is preliminary data.</text>
</comment>
<feature type="transmembrane region" description="Helical" evidence="5">
    <location>
        <begin position="102"/>
        <end position="123"/>
    </location>
</feature>
<feature type="transmembrane region" description="Helical" evidence="5">
    <location>
        <begin position="301"/>
        <end position="329"/>
    </location>
</feature>
<feature type="transmembrane region" description="Helical" evidence="5">
    <location>
        <begin position="474"/>
        <end position="499"/>
    </location>
</feature>
<sequence length="625" mass="68711">MRLDFFSFSVYKTRSKSHLGLRSQSLEAIVNIISICLLGVGAMEKITVSDQITTAEIGDPEKAGAHRVVEHDQASISDKDSAEFQGGVKRVRAVTSAWSKKTLVLMFVLLYLVSFVDALLVSVQGSLNPYITSAFGKHGLLTVVSVVSTILGGSSKLTLAKVIDIWGRVEGFLFMLLIMVIGLIMKATCNGIEMYTAAHTLYWVGHIGLGYVIEIMLADMTSLKNRMIIIGINGTPGICSTFAGPKIAGLFESNLNFRWAFGAFAIMLVGVSIPVCTVMLCMERRATKNGNLTKERSGRSWWQTIVHYIIEFDVIGIILVTAAFALILIPFNIASYAPKGWASGYIIAMEVLGVFCVPAFYVWERYYSPVQFLPWKYLKEPTIIGSCMLYAVMFLSVFCWNSYFGSYLQVVHRLDIVTANYVLNTLSLTSFIFSPIFGVLIRITGEYKWTAISGIPILLLGTALLVPFRQPATHVGILTMTQILTGLGTCIFSVCAQLAVMTMVTHQEIAVVMAIYGLFGSIGAAVGQAIAGGMWNNMTKNEMYARLPEESKHLAGVIFGDMVKQMSYADGTPERAAIVGAYADVQRKMVIVGVCFVPLCIACTWFWRSVNVKKLFKEQTAGNVW</sequence>
<name>A0A9W4HL23_PENOL</name>
<reference evidence="6" key="1">
    <citation type="submission" date="2021-07" db="EMBL/GenBank/DDBJ databases">
        <authorList>
            <person name="Branca A.L. A."/>
        </authorList>
    </citation>
    <scope>NUCLEOTIDE SEQUENCE</scope>
</reference>
<dbReference type="Pfam" id="PF07690">
    <property type="entry name" value="MFS_1"/>
    <property type="match status" value="1"/>
</dbReference>
<feature type="transmembrane region" description="Helical" evidence="5">
    <location>
        <begin position="511"/>
        <end position="535"/>
    </location>
</feature>
<feature type="transmembrane region" description="Helical" evidence="5">
    <location>
        <begin position="165"/>
        <end position="185"/>
    </location>
</feature>
<keyword evidence="7" id="KW-1185">Reference proteome</keyword>
<comment type="subcellular location">
    <subcellularLocation>
        <location evidence="1">Membrane</location>
        <topology evidence="1">Multi-pass membrane protein</topology>
    </subcellularLocation>
</comment>
<evidence type="ECO:0000256" key="5">
    <source>
        <dbReference type="SAM" id="Phobius"/>
    </source>
</evidence>
<dbReference type="InterPro" id="IPR036259">
    <property type="entry name" value="MFS_trans_sf"/>
</dbReference>
<feature type="transmembrane region" description="Helical" evidence="5">
    <location>
        <begin position="383"/>
        <end position="403"/>
    </location>
</feature>
<feature type="transmembrane region" description="Helical" evidence="5">
    <location>
        <begin position="257"/>
        <end position="280"/>
    </location>
</feature>
<dbReference type="InterPro" id="IPR011701">
    <property type="entry name" value="MFS"/>
</dbReference>
<feature type="transmembrane region" description="Helical" evidence="5">
    <location>
        <begin position="589"/>
        <end position="607"/>
    </location>
</feature>
<dbReference type="OrthoDB" id="4078873at2759"/>
<dbReference type="Proteomes" id="UP001153618">
    <property type="component" value="Unassembled WGS sequence"/>
</dbReference>
<feature type="transmembrane region" description="Helical" evidence="5">
    <location>
        <begin position="229"/>
        <end position="251"/>
    </location>
</feature>
<dbReference type="AlphaFoldDB" id="A0A9W4HL23"/>
<dbReference type="EMBL" id="CAJVOS010000016">
    <property type="protein sequence ID" value="CAG8046066.1"/>
    <property type="molecule type" value="Genomic_DNA"/>
</dbReference>
<proteinExistence type="predicted"/>
<feature type="transmembrane region" description="Helical" evidence="5">
    <location>
        <begin position="197"/>
        <end position="217"/>
    </location>
</feature>
<feature type="transmembrane region" description="Helical" evidence="5">
    <location>
        <begin position="449"/>
        <end position="468"/>
    </location>
</feature>
<feature type="transmembrane region" description="Helical" evidence="5">
    <location>
        <begin position="423"/>
        <end position="442"/>
    </location>
</feature>
<evidence type="ECO:0000313" key="6">
    <source>
        <dbReference type="EMBL" id="CAG8046066.1"/>
    </source>
</evidence>
<accession>A0A9W4HL23</accession>
<dbReference type="Gene3D" id="1.20.1250.20">
    <property type="entry name" value="MFS general substrate transporter like domains"/>
    <property type="match status" value="2"/>
</dbReference>
<dbReference type="SUPFAM" id="SSF103473">
    <property type="entry name" value="MFS general substrate transporter"/>
    <property type="match status" value="1"/>
</dbReference>
<evidence type="ECO:0000256" key="1">
    <source>
        <dbReference type="ARBA" id="ARBA00004141"/>
    </source>
</evidence>
<protein>
    <submittedName>
        <fullName evidence="6">Uncharacterized protein</fullName>
    </submittedName>
</protein>
<keyword evidence="4 5" id="KW-0472">Membrane</keyword>
<dbReference type="GO" id="GO:0005886">
    <property type="term" value="C:plasma membrane"/>
    <property type="evidence" value="ECO:0007669"/>
    <property type="project" value="TreeGrafter"/>
</dbReference>
<dbReference type="PANTHER" id="PTHR23501">
    <property type="entry name" value="MAJOR FACILITATOR SUPERFAMILY"/>
    <property type="match status" value="1"/>
</dbReference>